<keyword evidence="3 6" id="KW-0812">Transmembrane</keyword>
<keyword evidence="2" id="KW-0813">Transport</keyword>
<name>A0A0R1L1W5_9LACO</name>
<feature type="transmembrane region" description="Helical" evidence="6">
    <location>
        <begin position="12"/>
        <end position="29"/>
    </location>
</feature>
<evidence type="ECO:0000313" key="9">
    <source>
        <dbReference type="Proteomes" id="UP000051581"/>
    </source>
</evidence>
<dbReference type="PROSITE" id="PS50850">
    <property type="entry name" value="MFS"/>
    <property type="match status" value="1"/>
</dbReference>
<dbReference type="RefSeq" id="WP_057823368.1">
    <property type="nucleotide sequence ID" value="NZ_AZEA01000002.1"/>
</dbReference>
<dbReference type="GO" id="GO:0022857">
    <property type="term" value="F:transmembrane transporter activity"/>
    <property type="evidence" value="ECO:0007669"/>
    <property type="project" value="InterPro"/>
</dbReference>
<feature type="transmembrane region" description="Helical" evidence="6">
    <location>
        <begin position="273"/>
        <end position="294"/>
    </location>
</feature>
<evidence type="ECO:0000256" key="6">
    <source>
        <dbReference type="SAM" id="Phobius"/>
    </source>
</evidence>
<dbReference type="PANTHER" id="PTHR42718">
    <property type="entry name" value="MAJOR FACILITATOR SUPERFAMILY MULTIDRUG TRANSPORTER MFSC"/>
    <property type="match status" value="1"/>
</dbReference>
<feature type="transmembrane region" description="Helical" evidence="6">
    <location>
        <begin position="80"/>
        <end position="106"/>
    </location>
</feature>
<feature type="transmembrane region" description="Helical" evidence="6">
    <location>
        <begin position="49"/>
        <end position="68"/>
    </location>
</feature>
<evidence type="ECO:0000256" key="2">
    <source>
        <dbReference type="ARBA" id="ARBA00022448"/>
    </source>
</evidence>
<evidence type="ECO:0000256" key="4">
    <source>
        <dbReference type="ARBA" id="ARBA00022989"/>
    </source>
</evidence>
<feature type="transmembrane region" description="Helical" evidence="6">
    <location>
        <begin position="233"/>
        <end position="253"/>
    </location>
</feature>
<dbReference type="EMBL" id="AZEA01000002">
    <property type="protein sequence ID" value="KRK89504.1"/>
    <property type="molecule type" value="Genomic_DNA"/>
</dbReference>
<feature type="transmembrane region" description="Helical" evidence="6">
    <location>
        <begin position="112"/>
        <end position="131"/>
    </location>
</feature>
<comment type="caution">
    <text evidence="8">The sequence shown here is derived from an EMBL/GenBank/DDBJ whole genome shotgun (WGS) entry which is preliminary data.</text>
</comment>
<sequence>MADNAENKGKSYSIIAVLGMFSFLTALAGSSTNLAIPKIAIDMDISSSMATWIVQIGLITTAILLVVFGHIGDILSKNVVFLDGGVTFVVGSAITGFAPAYAIILFGRVIEAIGSAMIMANSMGIVTQYFPDKRRAEALAVISMFISVGSISGPGIGGLIISASSWRWIYWINVPLGIVILWLGFKFLPVPKESWARVREVTKGANWTGQNLFTLGIIIFFLSGSFFQSGRSGLLMGLAFFIGGGAISLLAFVQDKKSNLPWIAPEVIGNLGFVTSVTALALVMLVNAVSNILLPFYFQSYNGMTAFYSGLIIMLQSVTMLCTTPFAGILADRINCELMTVVGLLILMVSQVGYAFFPNGLDMWKIIPPIVLNGIGMAIFLSPNNALTMGLVDKKLSGIAGSLNSFARTLGMTIGISFGSSLLFFQLPGIKRVSPTVGIRFMHAFANVFWAATVISALALVLVLVRYLDSKRKTGKSAEKESA</sequence>
<keyword evidence="9" id="KW-1185">Reference proteome</keyword>
<dbReference type="AlphaFoldDB" id="A0A0R1L1W5"/>
<dbReference type="InterPro" id="IPR020846">
    <property type="entry name" value="MFS_dom"/>
</dbReference>
<dbReference type="PRINTS" id="PR01036">
    <property type="entry name" value="TCRTETB"/>
</dbReference>
<dbReference type="GO" id="GO:0005886">
    <property type="term" value="C:plasma membrane"/>
    <property type="evidence" value="ECO:0007669"/>
    <property type="project" value="UniProtKB-SubCell"/>
</dbReference>
<proteinExistence type="predicted"/>
<dbReference type="InterPro" id="IPR036259">
    <property type="entry name" value="MFS_trans_sf"/>
</dbReference>
<feature type="transmembrane region" description="Helical" evidence="6">
    <location>
        <begin position="338"/>
        <end position="357"/>
    </location>
</feature>
<feature type="transmembrane region" description="Helical" evidence="6">
    <location>
        <begin position="209"/>
        <end position="227"/>
    </location>
</feature>
<keyword evidence="4 6" id="KW-1133">Transmembrane helix</keyword>
<keyword evidence="5 6" id="KW-0472">Membrane</keyword>
<dbReference type="InterPro" id="IPR011701">
    <property type="entry name" value="MFS"/>
</dbReference>
<dbReference type="SUPFAM" id="SSF103473">
    <property type="entry name" value="MFS general substrate transporter"/>
    <property type="match status" value="1"/>
</dbReference>
<dbReference type="PATRIC" id="fig|1423808.3.peg.1099"/>
<evidence type="ECO:0000256" key="5">
    <source>
        <dbReference type="ARBA" id="ARBA00023136"/>
    </source>
</evidence>
<feature type="transmembrane region" description="Helical" evidence="6">
    <location>
        <begin position="138"/>
        <end position="162"/>
    </location>
</feature>
<feature type="transmembrane region" description="Helical" evidence="6">
    <location>
        <begin position="168"/>
        <end position="188"/>
    </location>
</feature>
<feature type="transmembrane region" description="Helical" evidence="6">
    <location>
        <begin position="363"/>
        <end position="384"/>
    </location>
</feature>
<dbReference type="CDD" id="cd17321">
    <property type="entry name" value="MFS_MMR_MDR_like"/>
    <property type="match status" value="1"/>
</dbReference>
<feature type="transmembrane region" description="Helical" evidence="6">
    <location>
        <begin position="306"/>
        <end position="331"/>
    </location>
</feature>
<reference evidence="8 9" key="1">
    <citation type="journal article" date="2015" name="Genome Announc.">
        <title>Expanding the biotechnology potential of lactobacilli through comparative genomics of 213 strains and associated genera.</title>
        <authorList>
            <person name="Sun Z."/>
            <person name="Harris H.M."/>
            <person name="McCann A."/>
            <person name="Guo C."/>
            <person name="Argimon S."/>
            <person name="Zhang W."/>
            <person name="Yang X."/>
            <person name="Jeffery I.B."/>
            <person name="Cooney J.C."/>
            <person name="Kagawa T.F."/>
            <person name="Liu W."/>
            <person name="Song Y."/>
            <person name="Salvetti E."/>
            <person name="Wrobel A."/>
            <person name="Rasinkangas P."/>
            <person name="Parkhill J."/>
            <person name="Rea M.C."/>
            <person name="O'Sullivan O."/>
            <person name="Ritari J."/>
            <person name="Douillard F.P."/>
            <person name="Paul Ross R."/>
            <person name="Yang R."/>
            <person name="Briner A.E."/>
            <person name="Felis G.E."/>
            <person name="de Vos W.M."/>
            <person name="Barrangou R."/>
            <person name="Klaenhammer T.R."/>
            <person name="Caufield P.W."/>
            <person name="Cui Y."/>
            <person name="Zhang H."/>
            <person name="O'Toole P.W."/>
        </authorList>
    </citation>
    <scope>NUCLEOTIDE SEQUENCE [LARGE SCALE GENOMIC DNA]</scope>
    <source>
        <strain evidence="8 9">DSM 19904</strain>
    </source>
</reference>
<gene>
    <name evidence="8" type="ORF">FD17_GL001089</name>
</gene>
<protein>
    <submittedName>
        <fullName evidence="8">Major facilitator superfamily protein</fullName>
    </submittedName>
</protein>
<evidence type="ECO:0000259" key="7">
    <source>
        <dbReference type="PROSITE" id="PS50850"/>
    </source>
</evidence>
<dbReference type="Gene3D" id="1.20.1250.20">
    <property type="entry name" value="MFS general substrate transporter like domains"/>
    <property type="match status" value="1"/>
</dbReference>
<feature type="transmembrane region" description="Helical" evidence="6">
    <location>
        <begin position="447"/>
        <end position="468"/>
    </location>
</feature>
<dbReference type="PANTHER" id="PTHR42718:SF9">
    <property type="entry name" value="MAJOR FACILITATOR SUPERFAMILY MULTIDRUG TRANSPORTER MFSC"/>
    <property type="match status" value="1"/>
</dbReference>
<evidence type="ECO:0000256" key="3">
    <source>
        <dbReference type="ARBA" id="ARBA00022692"/>
    </source>
</evidence>
<dbReference type="Proteomes" id="UP000051581">
    <property type="component" value="Unassembled WGS sequence"/>
</dbReference>
<dbReference type="Gene3D" id="1.20.1720.10">
    <property type="entry name" value="Multidrug resistance protein D"/>
    <property type="match status" value="1"/>
</dbReference>
<evidence type="ECO:0000313" key="8">
    <source>
        <dbReference type="EMBL" id="KRK89504.1"/>
    </source>
</evidence>
<evidence type="ECO:0000256" key="1">
    <source>
        <dbReference type="ARBA" id="ARBA00004651"/>
    </source>
</evidence>
<comment type="subcellular location">
    <subcellularLocation>
        <location evidence="1">Cell membrane</location>
        <topology evidence="1">Multi-pass membrane protein</topology>
    </subcellularLocation>
</comment>
<dbReference type="OrthoDB" id="102502at2"/>
<feature type="domain" description="Major facilitator superfamily (MFS) profile" evidence="7">
    <location>
        <begin position="14"/>
        <end position="471"/>
    </location>
</feature>
<dbReference type="Pfam" id="PF07690">
    <property type="entry name" value="MFS_1"/>
    <property type="match status" value="1"/>
</dbReference>
<feature type="transmembrane region" description="Helical" evidence="6">
    <location>
        <begin position="405"/>
        <end position="427"/>
    </location>
</feature>
<organism evidence="8 9">
    <name type="scientific">Lentilactobacillus sunkii DSM 19904</name>
    <dbReference type="NCBI Taxonomy" id="1423808"/>
    <lineage>
        <taxon>Bacteria</taxon>
        <taxon>Bacillati</taxon>
        <taxon>Bacillota</taxon>
        <taxon>Bacilli</taxon>
        <taxon>Lactobacillales</taxon>
        <taxon>Lactobacillaceae</taxon>
        <taxon>Lentilactobacillus</taxon>
    </lineage>
</organism>
<accession>A0A0R1L1W5</accession>